<keyword evidence="3" id="KW-0677">Repeat</keyword>
<dbReference type="GO" id="GO:0008061">
    <property type="term" value="F:chitin binding"/>
    <property type="evidence" value="ECO:0007669"/>
    <property type="project" value="UniProtKB-KW"/>
</dbReference>
<evidence type="ECO:0000256" key="2">
    <source>
        <dbReference type="ARBA" id="ARBA00022729"/>
    </source>
</evidence>
<feature type="domain" description="Chitin-binding type-2" evidence="6">
    <location>
        <begin position="145"/>
        <end position="192"/>
    </location>
</feature>
<dbReference type="EMBL" id="SEYY01013259">
    <property type="protein sequence ID" value="KAB7500647.1"/>
    <property type="molecule type" value="Genomic_DNA"/>
</dbReference>
<keyword evidence="8" id="KW-1185">Reference proteome</keyword>
<dbReference type="AlphaFoldDB" id="A0A5N5T3C6"/>
<reference evidence="7 8" key="1">
    <citation type="journal article" date="2019" name="PLoS Biol.">
        <title>Sex chromosomes control vertical transmission of feminizing Wolbachia symbionts in an isopod.</title>
        <authorList>
            <person name="Becking T."/>
            <person name="Chebbi M.A."/>
            <person name="Giraud I."/>
            <person name="Moumen B."/>
            <person name="Laverre T."/>
            <person name="Caubet Y."/>
            <person name="Peccoud J."/>
            <person name="Gilbert C."/>
            <person name="Cordaux R."/>
        </authorList>
    </citation>
    <scope>NUCLEOTIDE SEQUENCE [LARGE SCALE GENOMIC DNA]</scope>
    <source>
        <strain evidence="7">ANa2</strain>
        <tissue evidence="7">Whole body excluding digestive tract and cuticle</tissue>
    </source>
</reference>
<dbReference type="PANTHER" id="PTHR23301">
    <property type="entry name" value="CHITIN BINDING PERITROPHIN-A"/>
    <property type="match status" value="1"/>
</dbReference>
<evidence type="ECO:0000313" key="8">
    <source>
        <dbReference type="Proteomes" id="UP000326759"/>
    </source>
</evidence>
<evidence type="ECO:0000256" key="4">
    <source>
        <dbReference type="ARBA" id="ARBA00023157"/>
    </source>
</evidence>
<dbReference type="SMART" id="SM00494">
    <property type="entry name" value="ChtBD2"/>
    <property type="match status" value="4"/>
</dbReference>
<dbReference type="PROSITE" id="PS50940">
    <property type="entry name" value="CHIT_BIND_II"/>
    <property type="match status" value="2"/>
</dbReference>
<dbReference type="InterPro" id="IPR051940">
    <property type="entry name" value="Chitin_bind-dev_reg"/>
</dbReference>
<protein>
    <recommendedName>
        <fullName evidence="6">Chitin-binding type-2 domain-containing protein</fullName>
    </recommendedName>
</protein>
<feature type="non-terminal residue" evidence="7">
    <location>
        <position position="1"/>
    </location>
</feature>
<gene>
    <name evidence="7" type="ORF">Anas_14230</name>
</gene>
<dbReference type="InterPro" id="IPR036508">
    <property type="entry name" value="Chitin-bd_dom_sf"/>
</dbReference>
<proteinExistence type="predicted"/>
<accession>A0A5N5T3C6</accession>
<dbReference type="SUPFAM" id="SSF57625">
    <property type="entry name" value="Invertebrate chitin-binding proteins"/>
    <property type="match status" value="3"/>
</dbReference>
<keyword evidence="1" id="KW-0147">Chitin-binding</keyword>
<feature type="domain" description="Chitin-binding type-2" evidence="6">
    <location>
        <begin position="196"/>
        <end position="254"/>
    </location>
</feature>
<dbReference type="InterPro" id="IPR002557">
    <property type="entry name" value="Chitin-bd_dom"/>
</dbReference>
<keyword evidence="5" id="KW-0325">Glycoprotein</keyword>
<evidence type="ECO:0000259" key="6">
    <source>
        <dbReference type="PROSITE" id="PS50940"/>
    </source>
</evidence>
<dbReference type="Proteomes" id="UP000326759">
    <property type="component" value="Unassembled WGS sequence"/>
</dbReference>
<sequence>LLQIFLLPFKPSNLVDNYNYRSVGDTLRDCTTGVSGYCSDCDHSVLCNGDVIASETTCSTGQVCQEISTFSSCVDSLNVEACECPETGKTVLPDVYDDDKFIICDNGNRHIEECQENEFFNPDTEHCEPIPTTTPAPTTTPVTRSPSCPATGFDTVAVSCTQFQACYSDGTFSDVDSCPLGYVFNDETNNCDQYIPFTCVDKVDGYYSNTHNCSIYYLCISGSPFGSPFTCPAGKLFDDTAGTCLPEEEATCNAVQDCGICPDAETFIPYDCTYYYDCQENAEEGLPFIPVLSSCPEGSCFNENTTFCEI</sequence>
<dbReference type="Pfam" id="PF01607">
    <property type="entry name" value="CBM_14"/>
    <property type="match status" value="2"/>
</dbReference>
<keyword evidence="4" id="KW-1015">Disulfide bond</keyword>
<dbReference type="PANTHER" id="PTHR23301:SF0">
    <property type="entry name" value="CHITIN-BINDING TYPE-2 DOMAIN-CONTAINING PROTEIN-RELATED"/>
    <property type="match status" value="1"/>
</dbReference>
<comment type="caution">
    <text evidence="7">The sequence shown here is derived from an EMBL/GenBank/DDBJ whole genome shotgun (WGS) entry which is preliminary data.</text>
</comment>
<evidence type="ECO:0000313" key="7">
    <source>
        <dbReference type="EMBL" id="KAB7500647.1"/>
    </source>
</evidence>
<dbReference type="OrthoDB" id="10052888at2759"/>
<evidence type="ECO:0000256" key="5">
    <source>
        <dbReference type="ARBA" id="ARBA00023180"/>
    </source>
</evidence>
<organism evidence="7 8">
    <name type="scientific">Armadillidium nasatum</name>
    <dbReference type="NCBI Taxonomy" id="96803"/>
    <lineage>
        <taxon>Eukaryota</taxon>
        <taxon>Metazoa</taxon>
        <taxon>Ecdysozoa</taxon>
        <taxon>Arthropoda</taxon>
        <taxon>Crustacea</taxon>
        <taxon>Multicrustacea</taxon>
        <taxon>Malacostraca</taxon>
        <taxon>Eumalacostraca</taxon>
        <taxon>Peracarida</taxon>
        <taxon>Isopoda</taxon>
        <taxon>Oniscidea</taxon>
        <taxon>Crinocheta</taxon>
        <taxon>Armadillidiidae</taxon>
        <taxon>Armadillidium</taxon>
    </lineage>
</organism>
<dbReference type="GO" id="GO:0005576">
    <property type="term" value="C:extracellular region"/>
    <property type="evidence" value="ECO:0007669"/>
    <property type="project" value="InterPro"/>
</dbReference>
<keyword evidence="2" id="KW-0732">Signal</keyword>
<name>A0A5N5T3C6_9CRUS</name>
<evidence type="ECO:0000256" key="3">
    <source>
        <dbReference type="ARBA" id="ARBA00022737"/>
    </source>
</evidence>
<evidence type="ECO:0000256" key="1">
    <source>
        <dbReference type="ARBA" id="ARBA00022669"/>
    </source>
</evidence>
<dbReference type="Gene3D" id="2.170.140.10">
    <property type="entry name" value="Chitin binding domain"/>
    <property type="match status" value="3"/>
</dbReference>